<dbReference type="EMBL" id="DS995707">
    <property type="protein sequence ID" value="EEQ34665.1"/>
    <property type="molecule type" value="Genomic_DNA"/>
</dbReference>
<gene>
    <name evidence="2" type="ORF">MCYG_07484</name>
</gene>
<feature type="compositionally biased region" description="Polar residues" evidence="1">
    <location>
        <begin position="270"/>
        <end position="280"/>
    </location>
</feature>
<evidence type="ECO:0000313" key="3">
    <source>
        <dbReference type="Proteomes" id="UP000002035"/>
    </source>
</evidence>
<accession>C5FYR7</accession>
<name>C5FYR7_ARTOC</name>
<dbReference type="OMA" id="YEHIESW"/>
<protein>
    <submittedName>
        <fullName evidence="2">Uncharacterized protein</fullName>
    </submittedName>
</protein>
<evidence type="ECO:0000256" key="1">
    <source>
        <dbReference type="SAM" id="MobiDB-lite"/>
    </source>
</evidence>
<reference evidence="3" key="1">
    <citation type="journal article" date="2012" name="MBio">
        <title>Comparative genome analysis of Trichophyton rubrum and related dermatophytes reveals candidate genes involved in infection.</title>
        <authorList>
            <person name="Martinez D.A."/>
            <person name="Oliver B.G."/>
            <person name="Graeser Y."/>
            <person name="Goldberg J.M."/>
            <person name="Li W."/>
            <person name="Martinez-Rossi N.M."/>
            <person name="Monod M."/>
            <person name="Shelest E."/>
            <person name="Barton R.C."/>
            <person name="Birch E."/>
            <person name="Brakhage A.A."/>
            <person name="Chen Z."/>
            <person name="Gurr S.J."/>
            <person name="Heiman D."/>
            <person name="Heitman J."/>
            <person name="Kosti I."/>
            <person name="Rossi A."/>
            <person name="Saif S."/>
            <person name="Samalova M."/>
            <person name="Saunders C.W."/>
            <person name="Shea T."/>
            <person name="Summerbell R.C."/>
            <person name="Xu J."/>
            <person name="Young S."/>
            <person name="Zeng Q."/>
            <person name="Birren B.W."/>
            <person name="Cuomo C.A."/>
            <person name="White T.C."/>
        </authorList>
    </citation>
    <scope>NUCLEOTIDE SEQUENCE [LARGE SCALE GENOMIC DNA]</scope>
    <source>
        <strain evidence="3">ATCC MYA-4605 / CBS 113480</strain>
    </source>
</reference>
<dbReference type="OrthoDB" id="4471330at2759"/>
<dbReference type="eggNOG" id="ENOG502T6K4">
    <property type="taxonomic scope" value="Eukaryota"/>
</dbReference>
<dbReference type="VEuPathDB" id="FungiDB:MCYG_07484"/>
<feature type="compositionally biased region" description="Basic residues" evidence="1">
    <location>
        <begin position="302"/>
        <end position="311"/>
    </location>
</feature>
<dbReference type="HOGENOM" id="CLU_921253_0_0_1"/>
<dbReference type="Proteomes" id="UP000002035">
    <property type="component" value="Unassembled WGS sequence"/>
</dbReference>
<dbReference type="AlphaFoldDB" id="C5FYR7"/>
<dbReference type="RefSeq" id="XP_002843701.1">
    <property type="nucleotide sequence ID" value="XM_002843655.1"/>
</dbReference>
<dbReference type="GeneID" id="9225206"/>
<sequence>MADRVIDFKEGNAWGAVRVPPVSVGSAISTINRQLKGDGDTITLSRDEALALAQSQTNYDRQKAELERTKEELREHFYFSQLGDYAGRVVDWVMNSTAKKNDLPSTVSKLRGALAKEISTNPERDGNVCAALEDAIRAISSRGLSVDFDMVQLAINAYDDRNTAFHSTLRTVADDLDGLGRQVEKDQNRLLRLLPNEEYYEHIESWRKIIDFYPQSQKLSFNENTRRKLRDIPVEDVRQLASADRINAFENGKFRQSIVQEPDVAKSRQRINSDPTSESVLTRKRRTSGSLGPGSTESAGHARGKARRRLT</sequence>
<feature type="region of interest" description="Disordered" evidence="1">
    <location>
        <begin position="262"/>
        <end position="311"/>
    </location>
</feature>
<proteinExistence type="predicted"/>
<evidence type="ECO:0000313" key="2">
    <source>
        <dbReference type="EMBL" id="EEQ34665.1"/>
    </source>
</evidence>
<feature type="compositionally biased region" description="Polar residues" evidence="1">
    <location>
        <begin position="288"/>
        <end position="298"/>
    </location>
</feature>
<organism evidence="2 3">
    <name type="scientific">Arthroderma otae (strain ATCC MYA-4605 / CBS 113480)</name>
    <name type="common">Microsporum canis</name>
    <dbReference type="NCBI Taxonomy" id="554155"/>
    <lineage>
        <taxon>Eukaryota</taxon>
        <taxon>Fungi</taxon>
        <taxon>Dikarya</taxon>
        <taxon>Ascomycota</taxon>
        <taxon>Pezizomycotina</taxon>
        <taxon>Eurotiomycetes</taxon>
        <taxon>Eurotiomycetidae</taxon>
        <taxon>Onygenales</taxon>
        <taxon>Arthrodermataceae</taxon>
        <taxon>Microsporum</taxon>
    </lineage>
</organism>
<keyword evidence="3" id="KW-1185">Reference proteome</keyword>